<keyword evidence="4" id="KW-0147">Chitin-binding</keyword>
<dbReference type="GO" id="GO:0008843">
    <property type="term" value="F:endochitinase activity"/>
    <property type="evidence" value="ECO:0007669"/>
    <property type="project" value="UniProtKB-EC"/>
</dbReference>
<dbReference type="SUPFAM" id="SSF54556">
    <property type="entry name" value="Chitinase insertion domain"/>
    <property type="match status" value="1"/>
</dbReference>
<evidence type="ECO:0000256" key="6">
    <source>
        <dbReference type="ARBA" id="ARBA00022801"/>
    </source>
</evidence>
<evidence type="ECO:0000256" key="10">
    <source>
        <dbReference type="ARBA" id="ARBA00023295"/>
    </source>
</evidence>
<protein>
    <recommendedName>
        <fullName evidence="3">chitinase</fullName>
        <ecNumber evidence="3">3.2.1.14</ecNumber>
    </recommendedName>
</protein>
<reference evidence="15" key="1">
    <citation type="journal article" date="1999" name="Insect Biochem. Mol. Biol.">
        <title>Molecular cloning of a gut-specific chitinase cDNA from the beetle Phaedon cochleariae.</title>
        <authorList>
            <person name="Girard C."/>
            <person name="Jouanin L."/>
        </authorList>
    </citation>
    <scope>NUCLEOTIDE SEQUENCE</scope>
    <source>
        <tissue evidence="15">Gut</tissue>
    </source>
</reference>
<dbReference type="OrthoDB" id="73875at2759"/>
<dbReference type="PROSITE" id="PS51910">
    <property type="entry name" value="GH18_2"/>
    <property type="match status" value="1"/>
</dbReference>
<keyword evidence="7" id="KW-0146">Chitin degradation</keyword>
<evidence type="ECO:0000256" key="7">
    <source>
        <dbReference type="ARBA" id="ARBA00023024"/>
    </source>
</evidence>
<evidence type="ECO:0000256" key="11">
    <source>
        <dbReference type="ARBA" id="ARBA00023326"/>
    </source>
</evidence>
<dbReference type="Gene3D" id="3.10.50.10">
    <property type="match status" value="1"/>
</dbReference>
<dbReference type="Pfam" id="PF00704">
    <property type="entry name" value="Glyco_hydro_18"/>
    <property type="match status" value="1"/>
</dbReference>
<evidence type="ECO:0000256" key="13">
    <source>
        <dbReference type="SAM" id="SignalP"/>
    </source>
</evidence>
<dbReference type="GO" id="GO:0008061">
    <property type="term" value="F:chitin binding"/>
    <property type="evidence" value="ECO:0007669"/>
    <property type="project" value="UniProtKB-KW"/>
</dbReference>
<comment type="catalytic activity">
    <reaction evidence="1">
        <text>Random endo-hydrolysis of N-acetyl-beta-D-glucosaminide (1-&gt;4)-beta-linkages in chitin and chitodextrins.</text>
        <dbReference type="EC" id="3.2.1.14"/>
    </reaction>
</comment>
<dbReference type="GO" id="GO:0006032">
    <property type="term" value="P:chitin catabolic process"/>
    <property type="evidence" value="ECO:0007669"/>
    <property type="project" value="UniProtKB-KW"/>
</dbReference>
<comment type="similarity">
    <text evidence="2">Belongs to the glycosyl hydrolase 18 family. Chitinase class II subfamily.</text>
</comment>
<dbReference type="InterPro" id="IPR001223">
    <property type="entry name" value="Glyco_hydro18_cat"/>
</dbReference>
<evidence type="ECO:0000256" key="1">
    <source>
        <dbReference type="ARBA" id="ARBA00000822"/>
    </source>
</evidence>
<keyword evidence="11" id="KW-0624">Polysaccharide degradation</keyword>
<proteinExistence type="evidence at transcript level"/>
<evidence type="ECO:0000256" key="9">
    <source>
        <dbReference type="ARBA" id="ARBA00023277"/>
    </source>
</evidence>
<dbReference type="InterPro" id="IPR001579">
    <property type="entry name" value="Glyco_hydro_18_chit_AS"/>
</dbReference>
<feature type="domain" description="GH18" evidence="14">
    <location>
        <begin position="25"/>
        <end position="405"/>
    </location>
</feature>
<dbReference type="CAZy" id="GH18">
    <property type="family name" value="Glycoside Hydrolase Family 18"/>
</dbReference>
<evidence type="ECO:0000259" key="14">
    <source>
        <dbReference type="PROSITE" id="PS51910"/>
    </source>
</evidence>
<dbReference type="GO" id="GO:0005576">
    <property type="term" value="C:extracellular region"/>
    <property type="evidence" value="ECO:0007669"/>
    <property type="project" value="TreeGrafter"/>
</dbReference>
<keyword evidence="9" id="KW-0119">Carbohydrate metabolism</keyword>
<dbReference type="PROSITE" id="PS01095">
    <property type="entry name" value="GH18_1"/>
    <property type="match status" value="1"/>
</dbReference>
<evidence type="ECO:0000256" key="12">
    <source>
        <dbReference type="RuleBase" id="RU000489"/>
    </source>
</evidence>
<feature type="chain" id="PRO_5004160793" description="chitinase" evidence="13">
    <location>
        <begin position="25"/>
        <end position="405"/>
    </location>
</feature>
<dbReference type="AlphaFoldDB" id="O97403"/>
<accession>O97403</accession>
<dbReference type="SMART" id="SM00636">
    <property type="entry name" value="Glyco_18"/>
    <property type="match status" value="1"/>
</dbReference>
<evidence type="ECO:0000256" key="2">
    <source>
        <dbReference type="ARBA" id="ARBA00009121"/>
    </source>
</evidence>
<dbReference type="EMBL" id="Y18011">
    <property type="protein sequence ID" value="CAA77014.1"/>
    <property type="molecule type" value="mRNA"/>
</dbReference>
<keyword evidence="5 13" id="KW-0732">Signal</keyword>
<keyword evidence="10 12" id="KW-0326">Glycosidase</keyword>
<dbReference type="SUPFAM" id="SSF51445">
    <property type="entry name" value="(Trans)glycosidases"/>
    <property type="match status" value="1"/>
</dbReference>
<dbReference type="PANTHER" id="PTHR11177:SF360">
    <property type="entry name" value="CHITINASE 4-RELATED"/>
    <property type="match status" value="1"/>
</dbReference>
<dbReference type="InterPro" id="IPR011583">
    <property type="entry name" value="Chitinase_II/V-like_cat"/>
</dbReference>
<dbReference type="PANTHER" id="PTHR11177">
    <property type="entry name" value="CHITINASE"/>
    <property type="match status" value="1"/>
</dbReference>
<dbReference type="FunFam" id="3.10.50.10:FF:000004">
    <property type="entry name" value="Chitinase 5"/>
    <property type="match status" value="1"/>
</dbReference>
<sequence length="405" mass="44996">MKNQVFISFCVLTLIFSSISIVSGRNIVCYFASWTVYRPGNGLFDVSNIEPDLCTHINFAFIGLHEDGTINIIDKWESDDDGKYHGFRNLLDLRNSHPSLKVLVSMGGWNEGTKNFSKVAADPVLRKTLANNVGAFIRQVGFDGFDIDWEYPGSREGSNVTIDKDNFVALLEDLSAVLHPKGKLLTAAVAGGVERIDLGFDVPKVNEILDMINVMVYDFHGHFEPFVGHLSPLHASSLDYENGRNATMTVATGIKYWIYKGASPEKINMGIATYGRSFTLKDPNNTQLYAPNVGGPTTFSCNAPNVGGGRSGPYTRQEGFLGYNEICELHSDWTYHWDDEQKVPHRTSGDQWVGYEDPASLKYKVEFAVSKNLGGMMMWAFDTDDFGGHCGDTYPLLKTLKNHLA</sequence>
<dbReference type="GO" id="GO:0000272">
    <property type="term" value="P:polysaccharide catabolic process"/>
    <property type="evidence" value="ECO:0007669"/>
    <property type="project" value="UniProtKB-KW"/>
</dbReference>
<feature type="signal peptide" evidence="13">
    <location>
        <begin position="1"/>
        <end position="24"/>
    </location>
</feature>
<dbReference type="EC" id="3.2.1.14" evidence="3"/>
<dbReference type="InterPro" id="IPR050314">
    <property type="entry name" value="Glycosyl_Hydrlase_18"/>
</dbReference>
<evidence type="ECO:0000313" key="15">
    <source>
        <dbReference type="EMBL" id="CAA77014.1"/>
    </source>
</evidence>
<dbReference type="InterPro" id="IPR029070">
    <property type="entry name" value="Chitinase_insertion_sf"/>
</dbReference>
<evidence type="ECO:0000256" key="4">
    <source>
        <dbReference type="ARBA" id="ARBA00022669"/>
    </source>
</evidence>
<name>O97403_PHACE</name>
<keyword evidence="6 12" id="KW-0378">Hydrolase</keyword>
<dbReference type="Gene3D" id="3.20.20.80">
    <property type="entry name" value="Glycosidases"/>
    <property type="match status" value="1"/>
</dbReference>
<evidence type="ECO:0000256" key="5">
    <source>
        <dbReference type="ARBA" id="ARBA00022729"/>
    </source>
</evidence>
<keyword evidence="8" id="KW-1015">Disulfide bond</keyword>
<evidence type="ECO:0000256" key="3">
    <source>
        <dbReference type="ARBA" id="ARBA00012729"/>
    </source>
</evidence>
<organism evidence="15">
    <name type="scientific">Phaedon cochleariae</name>
    <name type="common">Mustard beetle</name>
    <dbReference type="NCBI Taxonomy" id="80249"/>
    <lineage>
        <taxon>Eukaryota</taxon>
        <taxon>Metazoa</taxon>
        <taxon>Ecdysozoa</taxon>
        <taxon>Arthropoda</taxon>
        <taxon>Hexapoda</taxon>
        <taxon>Insecta</taxon>
        <taxon>Pterygota</taxon>
        <taxon>Neoptera</taxon>
        <taxon>Endopterygota</taxon>
        <taxon>Coleoptera</taxon>
        <taxon>Polyphaga</taxon>
        <taxon>Cucujiformia</taxon>
        <taxon>Chrysomeloidea</taxon>
        <taxon>Chrysomelidae</taxon>
        <taxon>Chrysomelinae</taxon>
        <taxon>Chrysomelini</taxon>
        <taxon>Phaedon</taxon>
    </lineage>
</organism>
<dbReference type="InterPro" id="IPR017853">
    <property type="entry name" value="GH"/>
</dbReference>
<evidence type="ECO:0000256" key="8">
    <source>
        <dbReference type="ARBA" id="ARBA00023157"/>
    </source>
</evidence>
<dbReference type="CDD" id="cd02872">
    <property type="entry name" value="GH18_chitolectin_chitotriosidase"/>
    <property type="match status" value="1"/>
</dbReference>